<evidence type="ECO:0000313" key="1">
    <source>
        <dbReference type="EMBL" id="KAI4868458.1"/>
    </source>
</evidence>
<proteinExistence type="predicted"/>
<gene>
    <name evidence="1" type="ORF">F4820DRAFT_126314</name>
</gene>
<protein>
    <submittedName>
        <fullName evidence="1">Carbohydrate esterase family 4 protein</fullName>
    </submittedName>
</protein>
<dbReference type="Proteomes" id="UP001497700">
    <property type="component" value="Unassembled WGS sequence"/>
</dbReference>
<reference evidence="1 2" key="1">
    <citation type="journal article" date="2022" name="New Phytol.">
        <title>Ecological generalism drives hyperdiversity of secondary metabolite gene clusters in xylarialean endophytes.</title>
        <authorList>
            <person name="Franco M.E.E."/>
            <person name="Wisecaver J.H."/>
            <person name="Arnold A.E."/>
            <person name="Ju Y.M."/>
            <person name="Slot J.C."/>
            <person name="Ahrendt S."/>
            <person name="Moore L.P."/>
            <person name="Eastman K.E."/>
            <person name="Scott K."/>
            <person name="Konkel Z."/>
            <person name="Mondo S.J."/>
            <person name="Kuo A."/>
            <person name="Hayes R.D."/>
            <person name="Haridas S."/>
            <person name="Andreopoulos B."/>
            <person name="Riley R."/>
            <person name="LaButti K."/>
            <person name="Pangilinan J."/>
            <person name="Lipzen A."/>
            <person name="Amirebrahimi M."/>
            <person name="Yan J."/>
            <person name="Adam C."/>
            <person name="Keymanesh K."/>
            <person name="Ng V."/>
            <person name="Louie K."/>
            <person name="Northen T."/>
            <person name="Drula E."/>
            <person name="Henrissat B."/>
            <person name="Hsieh H.M."/>
            <person name="Youens-Clark K."/>
            <person name="Lutzoni F."/>
            <person name="Miadlikowska J."/>
            <person name="Eastwood D.C."/>
            <person name="Hamelin R.C."/>
            <person name="Grigoriev I.V."/>
            <person name="U'Ren J.M."/>
        </authorList>
    </citation>
    <scope>NUCLEOTIDE SEQUENCE [LARGE SCALE GENOMIC DNA]</scope>
    <source>
        <strain evidence="1 2">CBS 119005</strain>
    </source>
</reference>
<sequence>MQRDHVGNVPYGGTGIFECTNPGQVALTFDDGPWKYTEDIIDELDKYNFKATFFITGNNLFLGRQIDDKQTEWPALLREMHRRGHQLGSHSWTHQHLDRVNHTERVREMVYNEMALRNVLGLVPTYMRLPYGGPRSRDVVDDLDDLGYHVVQWSVDTKDYLHNSEDKIRESLAIFDEAVSREGDGSYIVLCHDIREWTARALVPAMLEMLADRGYEAVTVGECLDDPSEFWYRDPNEKKDDELVSERERARVFQTV</sequence>
<comment type="caution">
    <text evidence="1">The sequence shown here is derived from an EMBL/GenBank/DDBJ whole genome shotgun (WGS) entry which is preliminary data.</text>
</comment>
<accession>A0ACB9ZA89</accession>
<evidence type="ECO:0000313" key="2">
    <source>
        <dbReference type="Proteomes" id="UP001497700"/>
    </source>
</evidence>
<keyword evidence="2" id="KW-1185">Reference proteome</keyword>
<dbReference type="EMBL" id="MU393438">
    <property type="protein sequence ID" value="KAI4868458.1"/>
    <property type="molecule type" value="Genomic_DNA"/>
</dbReference>
<name>A0ACB9ZA89_9PEZI</name>
<organism evidence="1 2">
    <name type="scientific">Hypoxylon rubiginosum</name>
    <dbReference type="NCBI Taxonomy" id="110542"/>
    <lineage>
        <taxon>Eukaryota</taxon>
        <taxon>Fungi</taxon>
        <taxon>Dikarya</taxon>
        <taxon>Ascomycota</taxon>
        <taxon>Pezizomycotina</taxon>
        <taxon>Sordariomycetes</taxon>
        <taxon>Xylariomycetidae</taxon>
        <taxon>Xylariales</taxon>
        <taxon>Hypoxylaceae</taxon>
        <taxon>Hypoxylon</taxon>
    </lineage>
</organism>